<dbReference type="Proteomes" id="UP000482155">
    <property type="component" value="Unassembled WGS sequence"/>
</dbReference>
<accession>A0A6B3SW30</accession>
<keyword evidence="1" id="KW-0732">Signal</keyword>
<dbReference type="Pfam" id="PF09694">
    <property type="entry name" value="Gcw_chp"/>
    <property type="match status" value="1"/>
</dbReference>
<proteinExistence type="predicted"/>
<evidence type="ECO:0000313" key="2">
    <source>
        <dbReference type="EMBL" id="NEX64758.1"/>
    </source>
</evidence>
<organism evidence="2 3">
    <name type="scientific">Noviherbaspirillum galbum</name>
    <dbReference type="NCBI Taxonomy" id="2709383"/>
    <lineage>
        <taxon>Bacteria</taxon>
        <taxon>Pseudomonadati</taxon>
        <taxon>Pseudomonadota</taxon>
        <taxon>Betaproteobacteria</taxon>
        <taxon>Burkholderiales</taxon>
        <taxon>Oxalobacteraceae</taxon>
        <taxon>Noviherbaspirillum</taxon>
    </lineage>
</organism>
<reference evidence="2 3" key="1">
    <citation type="submission" date="2020-02" db="EMBL/GenBank/DDBJ databases">
        <authorList>
            <person name="Kim M.K."/>
        </authorList>
    </citation>
    <scope>NUCLEOTIDE SEQUENCE [LARGE SCALE GENOMIC DNA]</scope>
    <source>
        <strain evidence="2 3">17J57-3</strain>
    </source>
</reference>
<sequence>MQPGDALQRCATAMRARIVNGANVFKAAMLLLPLCACGAAQAQWSGRIALVSDYILRGVSLSDGKSAPQASLQYEGRNGWYAGAFASRVALDPDAAGMQFAAYTGLSLPWTTRMPRGVQASWDAGLMFAAFPGQVRYNYASVYAGVHAGLASNDVSMRLHYSPDYFGQGASSLYAEANAAHALADRVQVFAHLGRQRQSSALQAAPAWDARIGLTLAAGDWSLELAANRAGAIRADYTPYSYGRSQAFYGTEARRFVLSVTRSF</sequence>
<comment type="caution">
    <text evidence="2">The sequence shown here is derived from an EMBL/GenBank/DDBJ whole genome shotgun (WGS) entry which is preliminary data.</text>
</comment>
<evidence type="ECO:0000256" key="1">
    <source>
        <dbReference type="SAM" id="SignalP"/>
    </source>
</evidence>
<gene>
    <name evidence="2" type="ORF">G3574_27070</name>
</gene>
<feature type="signal peptide" evidence="1">
    <location>
        <begin position="1"/>
        <end position="42"/>
    </location>
</feature>
<feature type="chain" id="PRO_5025666417" evidence="1">
    <location>
        <begin position="43"/>
        <end position="264"/>
    </location>
</feature>
<evidence type="ECO:0000313" key="3">
    <source>
        <dbReference type="Proteomes" id="UP000482155"/>
    </source>
</evidence>
<name>A0A6B3SW30_9BURK</name>
<dbReference type="InterPro" id="IPR010239">
    <property type="entry name" value="CHP02001"/>
</dbReference>
<dbReference type="EMBL" id="JAAIVB010000085">
    <property type="protein sequence ID" value="NEX64758.1"/>
    <property type="molecule type" value="Genomic_DNA"/>
</dbReference>
<dbReference type="RefSeq" id="WP_163968690.1">
    <property type="nucleotide sequence ID" value="NZ_JAAIVB010000085.1"/>
</dbReference>
<dbReference type="AlphaFoldDB" id="A0A6B3SW30"/>
<keyword evidence="3" id="KW-1185">Reference proteome</keyword>
<protein>
    <submittedName>
        <fullName evidence="2">Uncharacterized protein</fullName>
    </submittedName>
</protein>
<dbReference type="NCBIfam" id="TIGR02001">
    <property type="entry name" value="gcw_chp"/>
    <property type="match status" value="1"/>
</dbReference>